<dbReference type="GO" id="GO:0009117">
    <property type="term" value="P:nucleotide metabolic process"/>
    <property type="evidence" value="ECO:0007669"/>
    <property type="project" value="UniProtKB-KW"/>
</dbReference>
<dbReference type="Gene3D" id="3.90.950.10">
    <property type="match status" value="1"/>
</dbReference>
<comment type="function">
    <text evidence="6">Nucleoside triphosphate pyrophosphatase that hydrolyzes dTTP and UTP. May have a dual role in cell division arrest and in preventing the incorporation of modified nucleotides into cellular nucleic acids.</text>
</comment>
<evidence type="ECO:0000313" key="7">
    <source>
        <dbReference type="EMBL" id="CDZ23163.1"/>
    </source>
</evidence>
<accession>A0A078KL05</accession>
<dbReference type="PANTHER" id="PTHR43213:SF5">
    <property type="entry name" value="BIFUNCTIONAL DTTP_UTP PYROPHOSPHATASE_METHYLTRANSFERASE PROTEIN-RELATED"/>
    <property type="match status" value="1"/>
</dbReference>
<dbReference type="EMBL" id="LM995447">
    <property type="protein sequence ID" value="CDZ23163.1"/>
    <property type="molecule type" value="Genomic_DNA"/>
</dbReference>
<evidence type="ECO:0000256" key="5">
    <source>
        <dbReference type="ARBA" id="ARBA00023080"/>
    </source>
</evidence>
<reference evidence="8" key="1">
    <citation type="submission" date="2014-07" db="EMBL/GenBank/DDBJ databases">
        <authorList>
            <person name="Wibberg D."/>
        </authorList>
    </citation>
    <scope>NUCLEOTIDE SEQUENCE [LARGE SCALE GENOMIC DNA]</scope>
    <source>
        <strain evidence="8">DG5</strain>
    </source>
</reference>
<comment type="catalytic activity">
    <reaction evidence="6">
        <text>dTTP + H2O = dTMP + diphosphate + H(+)</text>
        <dbReference type="Rhea" id="RHEA:28534"/>
        <dbReference type="ChEBI" id="CHEBI:15377"/>
        <dbReference type="ChEBI" id="CHEBI:15378"/>
        <dbReference type="ChEBI" id="CHEBI:33019"/>
        <dbReference type="ChEBI" id="CHEBI:37568"/>
        <dbReference type="ChEBI" id="CHEBI:63528"/>
        <dbReference type="EC" id="3.6.1.9"/>
    </reaction>
</comment>
<dbReference type="GO" id="GO:0005737">
    <property type="term" value="C:cytoplasm"/>
    <property type="evidence" value="ECO:0007669"/>
    <property type="project" value="UniProtKB-SubCell"/>
</dbReference>
<dbReference type="PIRSF" id="PIRSF006305">
    <property type="entry name" value="Maf"/>
    <property type="match status" value="1"/>
</dbReference>
<dbReference type="GO" id="GO:0036218">
    <property type="term" value="F:dTTP diphosphatase activity"/>
    <property type="evidence" value="ECO:0007669"/>
    <property type="project" value="RHEA"/>
</dbReference>
<protein>
    <recommendedName>
        <fullName evidence="6">dTTP/UTP pyrophosphatase</fullName>
        <shortName evidence="6">dTTPase/UTPase</shortName>
        <ecNumber evidence="6">3.6.1.9</ecNumber>
    </recommendedName>
    <alternativeName>
        <fullName evidence="6">Nucleoside triphosphate pyrophosphatase</fullName>
    </alternativeName>
    <alternativeName>
        <fullName evidence="6">Nucleotide pyrophosphatase</fullName>
        <shortName evidence="6">Nucleotide PPase</shortName>
    </alternativeName>
</protein>
<dbReference type="GO" id="GO:0036221">
    <property type="term" value="F:UTP diphosphatase activity"/>
    <property type="evidence" value="ECO:0007669"/>
    <property type="project" value="RHEA"/>
</dbReference>
<dbReference type="KEGG" id="ccel:CCDG5_0012"/>
<comment type="catalytic activity">
    <reaction evidence="6">
        <text>UTP + H2O = UMP + diphosphate + H(+)</text>
        <dbReference type="Rhea" id="RHEA:29395"/>
        <dbReference type="ChEBI" id="CHEBI:15377"/>
        <dbReference type="ChEBI" id="CHEBI:15378"/>
        <dbReference type="ChEBI" id="CHEBI:33019"/>
        <dbReference type="ChEBI" id="CHEBI:46398"/>
        <dbReference type="ChEBI" id="CHEBI:57865"/>
        <dbReference type="EC" id="3.6.1.9"/>
    </reaction>
</comment>
<dbReference type="HAMAP" id="MF_00528">
    <property type="entry name" value="Maf"/>
    <property type="match status" value="1"/>
</dbReference>
<dbReference type="STRING" id="29343.CCDG5_0012"/>
<dbReference type="Proteomes" id="UP000032431">
    <property type="component" value="Chromosome I"/>
</dbReference>
<dbReference type="EC" id="3.6.1.9" evidence="6"/>
<dbReference type="HOGENOM" id="CLU_040416_0_0_9"/>
<evidence type="ECO:0000313" key="8">
    <source>
        <dbReference type="Proteomes" id="UP000032431"/>
    </source>
</evidence>
<evidence type="ECO:0000256" key="1">
    <source>
        <dbReference type="ARBA" id="ARBA00001968"/>
    </source>
</evidence>
<dbReference type="SUPFAM" id="SSF52972">
    <property type="entry name" value="ITPase-like"/>
    <property type="match status" value="1"/>
</dbReference>
<feature type="active site" description="Proton acceptor" evidence="6">
    <location>
        <position position="68"/>
    </location>
</feature>
<keyword evidence="4 6" id="KW-0378">Hydrolase</keyword>
<feature type="site" description="Important for substrate specificity" evidence="6">
    <location>
        <position position="69"/>
    </location>
</feature>
<comment type="subcellular location">
    <subcellularLocation>
        <location evidence="2 6">Cytoplasm</location>
    </subcellularLocation>
</comment>
<comment type="similarity">
    <text evidence="6">Belongs to the Maf family. YhdE subfamily.</text>
</comment>
<evidence type="ECO:0000256" key="3">
    <source>
        <dbReference type="ARBA" id="ARBA00022490"/>
    </source>
</evidence>
<keyword evidence="3 6" id="KW-0963">Cytoplasm</keyword>
<keyword evidence="8" id="KW-1185">Reference proteome</keyword>
<dbReference type="Pfam" id="PF02545">
    <property type="entry name" value="Maf"/>
    <property type="match status" value="1"/>
</dbReference>
<dbReference type="CDD" id="cd00555">
    <property type="entry name" value="Maf"/>
    <property type="match status" value="1"/>
</dbReference>
<dbReference type="AlphaFoldDB" id="A0A078KL05"/>
<feature type="site" description="Important for substrate specificity" evidence="6">
    <location>
        <position position="151"/>
    </location>
</feature>
<dbReference type="FunFam" id="3.90.950.10:FF:000005">
    <property type="entry name" value="7-methyl-GTP pyrophosphatase"/>
    <property type="match status" value="1"/>
</dbReference>
<evidence type="ECO:0000256" key="6">
    <source>
        <dbReference type="HAMAP-Rule" id="MF_00528"/>
    </source>
</evidence>
<evidence type="ECO:0000256" key="4">
    <source>
        <dbReference type="ARBA" id="ARBA00022801"/>
    </source>
</evidence>
<evidence type="ECO:0000256" key="2">
    <source>
        <dbReference type="ARBA" id="ARBA00004496"/>
    </source>
</evidence>
<comment type="caution">
    <text evidence="6">Lacks conserved residue(s) required for the propagation of feature annotation.</text>
</comment>
<organism evidence="7 8">
    <name type="scientific">[Clostridium] cellulosi</name>
    <dbReference type="NCBI Taxonomy" id="29343"/>
    <lineage>
        <taxon>Bacteria</taxon>
        <taxon>Bacillati</taxon>
        <taxon>Bacillota</taxon>
        <taxon>Clostridia</taxon>
        <taxon>Eubacteriales</taxon>
        <taxon>Oscillospiraceae</taxon>
        <taxon>Oscillospiraceae incertae sedis</taxon>
    </lineage>
</organism>
<comment type="cofactor">
    <cofactor evidence="1 6">
        <name>a divalent metal cation</name>
        <dbReference type="ChEBI" id="CHEBI:60240"/>
    </cofactor>
</comment>
<dbReference type="NCBIfam" id="TIGR00172">
    <property type="entry name" value="maf"/>
    <property type="match status" value="1"/>
</dbReference>
<name>A0A078KL05_9FIRM</name>
<gene>
    <name evidence="7" type="ORF">CCDG5_0012</name>
</gene>
<dbReference type="InterPro" id="IPR029001">
    <property type="entry name" value="ITPase-like_fam"/>
</dbReference>
<dbReference type="PATRIC" id="fig|29343.3.peg.12"/>
<keyword evidence="5 6" id="KW-0546">Nucleotide metabolism</keyword>
<feature type="site" description="Important for substrate specificity" evidence="6">
    <location>
        <position position="11"/>
    </location>
</feature>
<dbReference type="InterPro" id="IPR003697">
    <property type="entry name" value="Maf-like"/>
</dbReference>
<sequence length="190" mass="21091">MKIILASSSPRRKAILENAGYQVEVREPKVDENLRIKLPPIDLVMKLALLKANSVFTQADDEVVIGADTIVCIDGKNVGKPQNVEQARSLLRQLSGRLHRVYTGVAILSKERQETFFVQAKVNFMKLDEDLINRYIETGEPFDKAGGYAIQGKGSILVESIDGDYYGVVGLPIAQLAKRLERDYNISALS</sequence>
<dbReference type="PANTHER" id="PTHR43213">
    <property type="entry name" value="BIFUNCTIONAL DTTP/UTP PYROPHOSPHATASE/METHYLTRANSFERASE PROTEIN-RELATED"/>
    <property type="match status" value="1"/>
</dbReference>
<proteinExistence type="inferred from homology"/>